<dbReference type="eggNOG" id="COG3500">
    <property type="taxonomic scope" value="Bacteria"/>
</dbReference>
<dbReference type="Pfam" id="PF24032">
    <property type="entry name" value="YQBQ"/>
    <property type="match status" value="1"/>
</dbReference>
<dbReference type="Proteomes" id="UP000029734">
    <property type="component" value="Unassembled WGS sequence"/>
</dbReference>
<dbReference type="InterPro" id="IPR056937">
    <property type="entry name" value="YqbQ/XkdQ"/>
</dbReference>
<protein>
    <submittedName>
        <fullName evidence="2">Phage late control protein</fullName>
    </submittedName>
</protein>
<dbReference type="RefSeq" id="WP_036648095.1">
    <property type="nucleotide sequence ID" value="NZ_JQCR01000001.1"/>
</dbReference>
<keyword evidence="4" id="KW-1185">Reference proteome</keyword>
<dbReference type="SUPFAM" id="SSF69279">
    <property type="entry name" value="Phage tail proteins"/>
    <property type="match status" value="1"/>
</dbReference>
<evidence type="ECO:0000259" key="1">
    <source>
        <dbReference type="Pfam" id="PF24032"/>
    </source>
</evidence>
<gene>
    <name evidence="2" type="ORF">PWYN_00025</name>
    <name evidence="3" type="ORF">PWYN_00450</name>
</gene>
<reference evidence="2 4" key="2">
    <citation type="submission" date="2014-10" db="EMBL/GenBank/DDBJ databases">
        <title>Comparative genomics of the Paenibacillus odorifer group.</title>
        <authorList>
            <person name="Tsai Y.-C."/>
            <person name="Martin N."/>
            <person name="Korlach J."/>
            <person name="Wiedmann M."/>
        </authorList>
    </citation>
    <scope>NUCLEOTIDE SEQUENCE [LARGE SCALE GENOMIC DNA]</scope>
    <source>
        <strain evidence="2 4">DSM 18334</strain>
    </source>
</reference>
<dbReference type="STRING" id="268407.PWYN_00025"/>
<dbReference type="EMBL" id="JQCR01000001">
    <property type="protein sequence ID" value="KGE20695.1"/>
    <property type="molecule type" value="Genomic_DNA"/>
</dbReference>
<proteinExistence type="predicted"/>
<name>A0A098MGH2_9BACL</name>
<sequence>MQDARRAVLVINYNGKDISTDLTKSLIDFSYNDAASGALDDITLNLEDRAQNWQGPWEPTAGDKIKAEIRTINWDKPGEIKKLPLGTFEVDTFDFAGPPDAVAIKAVSLPVSSNVRQERRTKAWEKVNLRTLADEVAKRAGLKLLYEATDNPSYDRLEQAGVSDLAFLLETATKEAIAIKVSGGNLILFDEFEYEKKAPITSITRGESNVINYNFNWSTTLVAYRACEVVYTNSKKKKTYRAAYTPPRAPKTGPILKINEQVDSQAAAIRLARKSLREKNKEAGKGSLTLMGDIRMATGLTITIKGWKRFDGKYIIESCTQSVGSGGYTTSIGIRKVLGW</sequence>
<evidence type="ECO:0000313" key="3">
    <source>
        <dbReference type="EMBL" id="KGE20695.1"/>
    </source>
</evidence>
<feature type="domain" description="YqbQ/XkdQ" evidence="1">
    <location>
        <begin position="201"/>
        <end position="334"/>
    </location>
</feature>
<comment type="caution">
    <text evidence="2">The sequence shown here is derived from an EMBL/GenBank/DDBJ whole genome shotgun (WGS) entry which is preliminary data.</text>
</comment>
<organism evidence="2 4">
    <name type="scientific">Paenibacillus wynnii</name>
    <dbReference type="NCBI Taxonomy" id="268407"/>
    <lineage>
        <taxon>Bacteria</taxon>
        <taxon>Bacillati</taxon>
        <taxon>Bacillota</taxon>
        <taxon>Bacilli</taxon>
        <taxon>Bacillales</taxon>
        <taxon>Paenibacillaceae</taxon>
        <taxon>Paenibacillus</taxon>
    </lineage>
</organism>
<evidence type="ECO:0000313" key="2">
    <source>
        <dbReference type="EMBL" id="KGE20637.1"/>
    </source>
</evidence>
<reference evidence="2 4" key="1">
    <citation type="submission" date="2014-08" db="EMBL/GenBank/DDBJ databases">
        <authorList>
            <person name="den Bakker H.C."/>
        </authorList>
    </citation>
    <scope>NUCLEOTIDE SEQUENCE [LARGE SCALE GENOMIC DNA]</scope>
    <source>
        <strain evidence="2 4">DSM 18334</strain>
    </source>
</reference>
<evidence type="ECO:0000313" key="4">
    <source>
        <dbReference type="Proteomes" id="UP000029734"/>
    </source>
</evidence>
<dbReference type="AlphaFoldDB" id="A0A098MGH2"/>
<dbReference type="EMBL" id="JQCR01000001">
    <property type="protein sequence ID" value="KGE20637.1"/>
    <property type="molecule type" value="Genomic_DNA"/>
</dbReference>
<accession>A0A098MGH2</accession>